<evidence type="ECO:0000313" key="6">
    <source>
        <dbReference type="Proteomes" id="UP000384372"/>
    </source>
</evidence>
<proteinExistence type="predicted"/>
<evidence type="ECO:0000256" key="2">
    <source>
        <dbReference type="ARBA" id="ARBA00023125"/>
    </source>
</evidence>
<keyword evidence="3" id="KW-0804">Transcription</keyword>
<dbReference type="EMBL" id="VZAD01000041">
    <property type="protein sequence ID" value="MQP11340.1"/>
    <property type="molecule type" value="Genomic_DNA"/>
</dbReference>
<dbReference type="Pfam" id="PF13545">
    <property type="entry name" value="HTH_Crp_2"/>
    <property type="match status" value="1"/>
</dbReference>
<dbReference type="InterPro" id="IPR000595">
    <property type="entry name" value="cNMP-bd_dom"/>
</dbReference>
<dbReference type="PANTHER" id="PTHR24567">
    <property type="entry name" value="CRP FAMILY TRANSCRIPTIONAL REGULATORY PROTEIN"/>
    <property type="match status" value="1"/>
</dbReference>
<organism evidence="5 6">
    <name type="scientific">Segatella copri</name>
    <dbReference type="NCBI Taxonomy" id="165179"/>
    <lineage>
        <taxon>Bacteria</taxon>
        <taxon>Pseudomonadati</taxon>
        <taxon>Bacteroidota</taxon>
        <taxon>Bacteroidia</taxon>
        <taxon>Bacteroidales</taxon>
        <taxon>Prevotellaceae</taxon>
        <taxon>Segatella</taxon>
    </lineage>
</organism>
<dbReference type="SUPFAM" id="SSF51206">
    <property type="entry name" value="cAMP-binding domain-like"/>
    <property type="match status" value="1"/>
</dbReference>
<dbReference type="CDD" id="cd00038">
    <property type="entry name" value="CAP_ED"/>
    <property type="match status" value="1"/>
</dbReference>
<dbReference type="GO" id="GO:0003700">
    <property type="term" value="F:DNA-binding transcription factor activity"/>
    <property type="evidence" value="ECO:0007669"/>
    <property type="project" value="TreeGrafter"/>
</dbReference>
<dbReference type="InterPro" id="IPR036390">
    <property type="entry name" value="WH_DNA-bd_sf"/>
</dbReference>
<dbReference type="PROSITE" id="PS00888">
    <property type="entry name" value="CNMP_BINDING_1"/>
    <property type="match status" value="1"/>
</dbReference>
<dbReference type="InterPro" id="IPR014710">
    <property type="entry name" value="RmlC-like_jellyroll"/>
</dbReference>
<dbReference type="GO" id="GO:0003677">
    <property type="term" value="F:DNA binding"/>
    <property type="evidence" value="ECO:0007669"/>
    <property type="project" value="UniProtKB-KW"/>
</dbReference>
<protein>
    <submittedName>
        <fullName evidence="5">Crp/Fnr family transcriptional regulator</fullName>
    </submittedName>
</protein>
<dbReference type="Proteomes" id="UP000384372">
    <property type="component" value="Unassembled WGS sequence"/>
</dbReference>
<dbReference type="InterPro" id="IPR018488">
    <property type="entry name" value="cNMP-bd_CS"/>
</dbReference>
<dbReference type="InterPro" id="IPR018490">
    <property type="entry name" value="cNMP-bd_dom_sf"/>
</dbReference>
<evidence type="ECO:0000256" key="3">
    <source>
        <dbReference type="ARBA" id="ARBA00023163"/>
    </source>
</evidence>
<dbReference type="Gene3D" id="2.60.120.10">
    <property type="entry name" value="Jelly Rolls"/>
    <property type="match status" value="1"/>
</dbReference>
<dbReference type="PROSITE" id="PS50042">
    <property type="entry name" value="CNMP_BINDING_3"/>
    <property type="match status" value="1"/>
</dbReference>
<sequence>MPENRIYNSLLALPLFLGMSRNDLQQAAGQTRFDFRKASKGETIVAEGELCTHLYFLLDGEVMVKTESADHSYSIDEKIQAPETFQSERIFGLYPYFTHTYTALHDCSLLCIAKQDVMKLATLFDIFRINLLNLISTQSQKHSLRTLQTPPKSLEERITRFFEANCVSPTGEKTIHIKMRRIAEEVNDSRLNVSRALNRLQSQGLIQLFRERIHIQALEKLTNSKG</sequence>
<keyword evidence="1" id="KW-0805">Transcription regulation</keyword>
<evidence type="ECO:0000313" key="5">
    <source>
        <dbReference type="EMBL" id="MQP11340.1"/>
    </source>
</evidence>
<dbReference type="InterPro" id="IPR050397">
    <property type="entry name" value="Env_Response_Regulators"/>
</dbReference>
<feature type="domain" description="Cyclic nucleotide-binding" evidence="4">
    <location>
        <begin position="15"/>
        <end position="120"/>
    </location>
</feature>
<dbReference type="OrthoDB" id="9798601at2"/>
<dbReference type="GO" id="GO:0005829">
    <property type="term" value="C:cytosol"/>
    <property type="evidence" value="ECO:0007669"/>
    <property type="project" value="TreeGrafter"/>
</dbReference>
<name>A0A6A7WA61_9BACT</name>
<evidence type="ECO:0000256" key="1">
    <source>
        <dbReference type="ARBA" id="ARBA00023015"/>
    </source>
</evidence>
<reference evidence="5 6" key="1">
    <citation type="submission" date="2019-09" db="EMBL/GenBank/DDBJ databases">
        <title>Distinct polysaccharide growth profiles of human intestinal Prevotella copri isolates.</title>
        <authorList>
            <person name="Fehlner-Peach H."/>
            <person name="Magnabosco C."/>
            <person name="Raghavan V."/>
            <person name="Scher J.U."/>
            <person name="Tett A."/>
            <person name="Cox L.M."/>
            <person name="Gottsegen C."/>
            <person name="Watters A."/>
            <person name="Wiltshire- Gordon J.D."/>
            <person name="Segata N."/>
            <person name="Bonneau R."/>
            <person name="Littman D.R."/>
        </authorList>
    </citation>
    <scope>NUCLEOTIDE SEQUENCE [LARGE SCALE GENOMIC DNA]</scope>
    <source>
        <strain evidence="6">iAQ1173</strain>
    </source>
</reference>
<dbReference type="PANTHER" id="PTHR24567:SF58">
    <property type="entry name" value="CYCLIC AMP-BINDING REGULATORY PROTEIN"/>
    <property type="match status" value="1"/>
</dbReference>
<dbReference type="Pfam" id="PF00027">
    <property type="entry name" value="cNMP_binding"/>
    <property type="match status" value="1"/>
</dbReference>
<dbReference type="SMART" id="SM00100">
    <property type="entry name" value="cNMP"/>
    <property type="match status" value="1"/>
</dbReference>
<keyword evidence="2" id="KW-0238">DNA-binding</keyword>
<keyword evidence="6" id="KW-1185">Reference proteome</keyword>
<dbReference type="InterPro" id="IPR012318">
    <property type="entry name" value="HTH_CRP"/>
</dbReference>
<comment type="caution">
    <text evidence="5">The sequence shown here is derived from an EMBL/GenBank/DDBJ whole genome shotgun (WGS) entry which is preliminary data.</text>
</comment>
<dbReference type="SUPFAM" id="SSF46785">
    <property type="entry name" value="Winged helix' DNA-binding domain"/>
    <property type="match status" value="1"/>
</dbReference>
<dbReference type="AlphaFoldDB" id="A0A6A7WA61"/>
<accession>A0A6A7WA61</accession>
<dbReference type="RefSeq" id="WP_158463103.1">
    <property type="nucleotide sequence ID" value="NZ_VZAD01000041.1"/>
</dbReference>
<evidence type="ECO:0000259" key="4">
    <source>
        <dbReference type="PROSITE" id="PS50042"/>
    </source>
</evidence>
<gene>
    <name evidence="5" type="ORF">F7D20_05030</name>
</gene>